<reference evidence="3" key="1">
    <citation type="journal article" date="2019" name="Int. J. Syst. Evol. Microbiol.">
        <title>The Global Catalogue of Microorganisms (GCM) 10K type strain sequencing project: providing services to taxonomists for standard genome sequencing and annotation.</title>
        <authorList>
            <consortium name="The Broad Institute Genomics Platform"/>
            <consortium name="The Broad Institute Genome Sequencing Center for Infectious Disease"/>
            <person name="Wu L."/>
            <person name="Ma J."/>
        </authorList>
    </citation>
    <scope>NUCLEOTIDE SEQUENCE [LARGE SCALE GENOMIC DNA]</scope>
    <source>
        <strain evidence="3">NBRC 108723</strain>
    </source>
</reference>
<keyword evidence="3" id="KW-1185">Reference proteome</keyword>
<proteinExistence type="predicted"/>
<name>A0ABQ6EVT0_9VIBR</name>
<gene>
    <name evidence="2" type="ORF">GCM10007938_05870</name>
</gene>
<keyword evidence="1" id="KW-0732">Signal</keyword>
<comment type="caution">
    <text evidence="2">The sequence shown here is derived from an EMBL/GenBank/DDBJ whole genome shotgun (WGS) entry which is preliminary data.</text>
</comment>
<evidence type="ECO:0000313" key="3">
    <source>
        <dbReference type="Proteomes" id="UP001157138"/>
    </source>
</evidence>
<feature type="signal peptide" evidence="1">
    <location>
        <begin position="1"/>
        <end position="21"/>
    </location>
</feature>
<dbReference type="EMBL" id="BSPW01000012">
    <property type="protein sequence ID" value="GLT16811.1"/>
    <property type="molecule type" value="Genomic_DNA"/>
</dbReference>
<dbReference type="RefSeq" id="WP_284190731.1">
    <property type="nucleotide sequence ID" value="NZ_BSPW01000012.1"/>
</dbReference>
<dbReference type="Proteomes" id="UP001157138">
    <property type="component" value="Unassembled WGS sequence"/>
</dbReference>
<accession>A0ABQ6EVT0</accession>
<protein>
    <submittedName>
        <fullName evidence="2">Uncharacterized protein</fullName>
    </submittedName>
</protein>
<sequence length="109" mass="11873">MRFTINLALIAATAFISNAFAWDGTVNGKVTKVEIAPASELKYRIFLDGGVKICDTSSDKASFAYINPTDSIYQAVVSLSMIARTSNNKATIYTTRDANGYCKIGNIQY</sequence>
<evidence type="ECO:0000313" key="2">
    <source>
        <dbReference type="EMBL" id="GLT16811.1"/>
    </source>
</evidence>
<evidence type="ECO:0000256" key="1">
    <source>
        <dbReference type="SAM" id="SignalP"/>
    </source>
</evidence>
<feature type="chain" id="PRO_5047521100" evidence="1">
    <location>
        <begin position="22"/>
        <end position="109"/>
    </location>
</feature>
<organism evidence="2 3">
    <name type="scientific">Vibrio zhanjiangensis</name>
    <dbReference type="NCBI Taxonomy" id="1046128"/>
    <lineage>
        <taxon>Bacteria</taxon>
        <taxon>Pseudomonadati</taxon>
        <taxon>Pseudomonadota</taxon>
        <taxon>Gammaproteobacteria</taxon>
        <taxon>Vibrionales</taxon>
        <taxon>Vibrionaceae</taxon>
        <taxon>Vibrio</taxon>
    </lineage>
</organism>